<organism evidence="1 2">
    <name type="scientific">Exiguobacterium oxidotolerans</name>
    <dbReference type="NCBI Taxonomy" id="223958"/>
    <lineage>
        <taxon>Bacteria</taxon>
        <taxon>Bacillati</taxon>
        <taxon>Bacillota</taxon>
        <taxon>Bacilli</taxon>
        <taxon>Bacillales</taxon>
        <taxon>Bacillales Family XII. Incertae Sedis</taxon>
        <taxon>Exiguobacterium</taxon>
    </lineage>
</organism>
<gene>
    <name evidence="1" type="ORF">EXIGUO9Y_110077</name>
</gene>
<keyword evidence="2" id="KW-1185">Reference proteome</keyword>
<reference evidence="1 2" key="1">
    <citation type="submission" date="2019-10" db="EMBL/GenBank/DDBJ databases">
        <authorList>
            <person name="Karimi E."/>
        </authorList>
    </citation>
    <scope>NUCLEOTIDE SEQUENCE [LARGE SCALE GENOMIC DNA]</scope>
    <source>
        <strain evidence="1">Exiguobacterium sp. 9Y</strain>
    </source>
</reference>
<accession>A0A653I3D0</accession>
<evidence type="ECO:0000313" key="2">
    <source>
        <dbReference type="Proteomes" id="UP000439752"/>
    </source>
</evidence>
<name>A0A653I3D0_9BACL</name>
<protein>
    <submittedName>
        <fullName evidence="1">Uncharacterized protein</fullName>
    </submittedName>
</protein>
<dbReference type="Proteomes" id="UP000439752">
    <property type="component" value="Unassembled WGS sequence"/>
</dbReference>
<dbReference type="EMBL" id="CABWKQ010000003">
    <property type="protein sequence ID" value="VWX33271.1"/>
    <property type="molecule type" value="Genomic_DNA"/>
</dbReference>
<proteinExistence type="predicted"/>
<dbReference type="AlphaFoldDB" id="A0A653I3D0"/>
<sequence>MGIYRVTLLGEASPGGIYLDVPY</sequence>
<evidence type="ECO:0000313" key="1">
    <source>
        <dbReference type="EMBL" id="VWX33271.1"/>
    </source>
</evidence>